<comment type="pathway">
    <text evidence="5 6">Amino-acid degradation; L-kynurenine degradation; L-alanine and anthranilate from L-kynurenine: step 1/1.</text>
</comment>
<feature type="binding site" evidence="5">
    <location>
        <position position="264"/>
    </location>
    <ligand>
        <name>pyridoxal 5'-phosphate</name>
        <dbReference type="ChEBI" id="CHEBI:597326"/>
    </ligand>
</feature>
<name>A0A093V7I0_TALMA</name>
<dbReference type="EC" id="3.7.1.3" evidence="5 6"/>
<reference evidence="8" key="1">
    <citation type="journal article" date="2014" name="PLoS Genet.">
        <title>Signature Gene Expression Reveals Novel Clues to the Molecular Mechanisms of Dimorphic Transition in Penicillium marneffei.</title>
        <authorList>
            <person name="Yang E."/>
            <person name="Wang G."/>
            <person name="Cai J."/>
            <person name="Woo P.C."/>
            <person name="Lau S.K."/>
            <person name="Yuen K.-Y."/>
            <person name="Chow W.-N."/>
            <person name="Lin X."/>
        </authorList>
    </citation>
    <scope>NUCLEOTIDE SEQUENCE [LARGE SCALE GENOMIC DNA]</scope>
    <source>
        <strain evidence="8">PM1</strain>
    </source>
</reference>
<protein>
    <recommendedName>
        <fullName evidence="5 6">Kynureninase</fullName>
        <ecNumber evidence="5 6">3.7.1.3</ecNumber>
    </recommendedName>
    <alternativeName>
        <fullName evidence="5">Biosynthesis of nicotinic acid protein 5</fullName>
    </alternativeName>
    <alternativeName>
        <fullName evidence="5">L-kynurenine hydrolase</fullName>
    </alternativeName>
</protein>
<feature type="binding site" evidence="5">
    <location>
        <position position="147"/>
    </location>
    <ligand>
        <name>pyridoxal 5'-phosphate</name>
        <dbReference type="ChEBI" id="CHEBI:597326"/>
    </ligand>
</feature>
<dbReference type="GO" id="GO:0097053">
    <property type="term" value="P:L-kynurenine catabolic process"/>
    <property type="evidence" value="ECO:0007669"/>
    <property type="project" value="UniProtKB-UniRule"/>
</dbReference>
<feature type="binding site" evidence="5">
    <location>
        <position position="326"/>
    </location>
    <ligand>
        <name>pyridoxal 5'-phosphate</name>
        <dbReference type="ChEBI" id="CHEBI:597326"/>
    </ligand>
</feature>
<evidence type="ECO:0000256" key="4">
    <source>
        <dbReference type="ARBA" id="ARBA00022898"/>
    </source>
</evidence>
<organism evidence="8">
    <name type="scientific">Talaromyces marneffei PM1</name>
    <dbReference type="NCBI Taxonomy" id="1077442"/>
    <lineage>
        <taxon>Eukaryota</taxon>
        <taxon>Fungi</taxon>
        <taxon>Dikarya</taxon>
        <taxon>Ascomycota</taxon>
        <taxon>Pezizomycotina</taxon>
        <taxon>Eurotiomycetes</taxon>
        <taxon>Eurotiomycetidae</taxon>
        <taxon>Eurotiales</taxon>
        <taxon>Trichocomaceae</taxon>
        <taxon>Talaromyces</taxon>
        <taxon>Talaromyces sect. Talaromyces</taxon>
    </lineage>
</organism>
<comment type="caution">
    <text evidence="5">Lacks conserved residue(s) required for the propagation of feature annotation.</text>
</comment>
<dbReference type="GO" id="GO:0019805">
    <property type="term" value="P:quinolinate biosynthetic process"/>
    <property type="evidence" value="ECO:0007669"/>
    <property type="project" value="UniProtKB-UniRule"/>
</dbReference>
<dbReference type="FunFam" id="3.40.640.10:FF:000031">
    <property type="entry name" value="Kynureninase"/>
    <property type="match status" value="1"/>
</dbReference>
<comment type="similarity">
    <text evidence="5 6">Belongs to the kynureninase family.</text>
</comment>
<comment type="cofactor">
    <cofactor evidence="5 6">
        <name>pyridoxal 5'-phosphate</name>
        <dbReference type="ChEBI" id="CHEBI:597326"/>
    </cofactor>
</comment>
<dbReference type="Gene3D" id="3.90.1150.10">
    <property type="entry name" value="Aspartate Aminotransferase, domain 1"/>
    <property type="match status" value="1"/>
</dbReference>
<dbReference type="InterPro" id="IPR000192">
    <property type="entry name" value="Aminotrans_V_dom"/>
</dbReference>
<dbReference type="GO" id="GO:0034354">
    <property type="term" value="P:'de novo' NAD+ biosynthetic process from L-tryptophan"/>
    <property type="evidence" value="ECO:0007669"/>
    <property type="project" value="UniProtKB-UniRule"/>
</dbReference>
<feature type="binding site" evidence="5">
    <location>
        <begin position="175"/>
        <end position="178"/>
    </location>
    <ligand>
        <name>pyridoxal 5'-phosphate</name>
        <dbReference type="ChEBI" id="CHEBI:597326"/>
    </ligand>
</feature>
<dbReference type="UniPathway" id="UPA00334">
    <property type="reaction ID" value="UER00455"/>
</dbReference>
<dbReference type="SUPFAM" id="SSF53383">
    <property type="entry name" value="PLP-dependent transferases"/>
    <property type="match status" value="1"/>
</dbReference>
<evidence type="ECO:0000256" key="1">
    <source>
        <dbReference type="ARBA" id="ARBA00022490"/>
    </source>
</evidence>
<gene>
    <name evidence="5" type="primary">BNA5</name>
    <name evidence="8" type="ORF">GQ26_0132040</name>
</gene>
<dbReference type="Gene3D" id="3.40.640.10">
    <property type="entry name" value="Type I PLP-dependent aspartate aminotransferase-like (Major domain)"/>
    <property type="match status" value="1"/>
</dbReference>
<feature type="domain" description="Aminotransferase class V" evidence="7">
    <location>
        <begin position="212"/>
        <end position="293"/>
    </location>
</feature>
<evidence type="ECO:0000256" key="6">
    <source>
        <dbReference type="PIRNR" id="PIRNR038800"/>
    </source>
</evidence>
<dbReference type="GO" id="GO:0005737">
    <property type="term" value="C:cytoplasm"/>
    <property type="evidence" value="ECO:0007669"/>
    <property type="project" value="UniProtKB-SubCell"/>
</dbReference>
<keyword evidence="1 5" id="KW-0963">Cytoplasm</keyword>
<dbReference type="GO" id="GO:0043420">
    <property type="term" value="P:anthranilate metabolic process"/>
    <property type="evidence" value="ECO:0007669"/>
    <property type="project" value="UniProtKB-UniRule"/>
</dbReference>
<feature type="binding site" evidence="5">
    <location>
        <position position="148"/>
    </location>
    <ligand>
        <name>pyridoxal 5'-phosphate</name>
        <dbReference type="ChEBI" id="CHEBI:597326"/>
    </ligand>
</feature>
<dbReference type="InterPro" id="IPR010111">
    <property type="entry name" value="Kynureninase"/>
</dbReference>
<evidence type="ECO:0000313" key="8">
    <source>
        <dbReference type="EMBL" id="KFX48145.1"/>
    </source>
</evidence>
<feature type="binding site" evidence="5">
    <location>
        <position position="286"/>
    </location>
    <ligand>
        <name>pyridoxal 5'-phosphate</name>
        <dbReference type="ChEBI" id="CHEBI:597326"/>
    </ligand>
</feature>
<dbReference type="GO" id="GO:0030170">
    <property type="term" value="F:pyridoxal phosphate binding"/>
    <property type="evidence" value="ECO:0007669"/>
    <property type="project" value="UniProtKB-UniRule"/>
</dbReference>
<comment type="catalytic activity">
    <reaction evidence="5 6">
        <text>L-kynurenine + H2O = anthranilate + L-alanine + H(+)</text>
        <dbReference type="Rhea" id="RHEA:16813"/>
        <dbReference type="ChEBI" id="CHEBI:15377"/>
        <dbReference type="ChEBI" id="CHEBI:15378"/>
        <dbReference type="ChEBI" id="CHEBI:16567"/>
        <dbReference type="ChEBI" id="CHEBI:57959"/>
        <dbReference type="ChEBI" id="CHEBI:57972"/>
        <dbReference type="EC" id="3.7.1.3"/>
    </reaction>
</comment>
<dbReference type="EMBL" id="JPOX01000013">
    <property type="protein sequence ID" value="KFX48145.1"/>
    <property type="molecule type" value="Genomic_DNA"/>
</dbReference>
<dbReference type="InterPro" id="IPR015421">
    <property type="entry name" value="PyrdxlP-dep_Trfase_major"/>
</dbReference>
<dbReference type="GO" id="GO:0019441">
    <property type="term" value="P:L-tryptophan catabolic process to kynurenine"/>
    <property type="evidence" value="ECO:0007669"/>
    <property type="project" value="TreeGrafter"/>
</dbReference>
<dbReference type="PANTHER" id="PTHR14084:SF0">
    <property type="entry name" value="KYNURENINASE"/>
    <property type="match status" value="1"/>
</dbReference>
<dbReference type="HAMAP" id="MF_01970">
    <property type="entry name" value="Kynureninase"/>
    <property type="match status" value="1"/>
</dbReference>
<evidence type="ECO:0000256" key="5">
    <source>
        <dbReference type="HAMAP-Rule" id="MF_03017"/>
    </source>
</evidence>
<sequence>MGSRLHFQRIKEGPPLPRHDDIRAYKQEYAAALDECDPLKSYRDQFIIPSKKDLLRKKLADTDGGDDESDPRCIYLCGNSLGLQPKNLRKYIDQYLRSWAIKGVTGHFVPHEDALLPPYLHVDDAGSKLLAPIVGALPSEVAVMGTLTGNIHILMSSFYRPTAERYKIILEGKAFPSDHYAVESQIRLHNFDPATSMVLIEPEDAEKPILSTEQILKVIDDNASDTALILLPGIQFYTGQYFDIKTITAHAHSKGILIGWDCAHAVGNVELQLHDWDVDFAAWCHYKYVNSGPGAMAGLFVHEKHGKVKLSEAGDNPSYRPRLAGWWGHDKETRFQMNNKFIPQQGAAGYQMSNPSVLDLSAVASSLEIFNQATMPALRQKSLELTGYLEHLLLKYPLDDNSLAENESNKKPYTIITPSNPSERGAQLSILLQPGLLDKVLEILEENGVVIDERKPNVVRVAPAPSYNSFTDVWEFHQIFAKACKEAVRVRDGK</sequence>
<dbReference type="PANTHER" id="PTHR14084">
    <property type="entry name" value="KYNURENINASE"/>
    <property type="match status" value="1"/>
</dbReference>
<dbReference type="HOGENOM" id="CLU_003433_4_0_1"/>
<dbReference type="Pfam" id="PF00266">
    <property type="entry name" value="Aminotran_5"/>
    <property type="match status" value="1"/>
</dbReference>
<dbReference type="UniPathway" id="UPA00253">
    <property type="reaction ID" value="UER00329"/>
</dbReference>
<keyword evidence="3 5" id="KW-0378">Hydrolase</keyword>
<dbReference type="PIRSF" id="PIRSF038800">
    <property type="entry name" value="KYNU"/>
    <property type="match status" value="1"/>
</dbReference>
<keyword evidence="4 5" id="KW-0663">Pyridoxal phosphate</keyword>
<proteinExistence type="inferred from homology"/>
<dbReference type="InterPro" id="IPR015424">
    <property type="entry name" value="PyrdxlP-dep_Trfase"/>
</dbReference>
<keyword evidence="2 5" id="KW-0662">Pyridine nucleotide biosynthesis</keyword>
<comment type="pathway">
    <text evidence="5 6">Cofactor biosynthesis; NAD(+) biosynthesis; quinolinate from L-kynurenine: step 2/3.</text>
</comment>
<comment type="subcellular location">
    <subcellularLocation>
        <location evidence="5 6">Cytoplasm</location>
    </subcellularLocation>
</comment>
<evidence type="ECO:0000256" key="2">
    <source>
        <dbReference type="ARBA" id="ARBA00022642"/>
    </source>
</evidence>
<evidence type="ECO:0000259" key="7">
    <source>
        <dbReference type="Pfam" id="PF00266"/>
    </source>
</evidence>
<comment type="catalytic activity">
    <reaction evidence="6">
        <text>3-hydroxy-L-kynurenine + H2O = 3-hydroxyanthranilate + L-alanine + H(+)</text>
        <dbReference type="Rhea" id="RHEA:25143"/>
        <dbReference type="ChEBI" id="CHEBI:15377"/>
        <dbReference type="ChEBI" id="CHEBI:15378"/>
        <dbReference type="ChEBI" id="CHEBI:36559"/>
        <dbReference type="ChEBI" id="CHEBI:57972"/>
        <dbReference type="ChEBI" id="CHEBI:58125"/>
        <dbReference type="EC" id="3.7.1.3"/>
    </reaction>
</comment>
<comment type="subunit">
    <text evidence="5 6">Homodimer.</text>
</comment>
<evidence type="ECO:0000256" key="3">
    <source>
        <dbReference type="ARBA" id="ARBA00022801"/>
    </source>
</evidence>
<comment type="caution">
    <text evidence="8">The sequence shown here is derived from an EMBL/GenBank/DDBJ whole genome shotgun (WGS) entry which is preliminary data.</text>
</comment>
<feature type="modified residue" description="N6-(pyridoxal phosphate)lysine" evidence="5">
    <location>
        <position position="287"/>
    </location>
</feature>
<feature type="binding site" evidence="5">
    <location>
        <position position="261"/>
    </location>
    <ligand>
        <name>pyridoxal 5'-phosphate</name>
        <dbReference type="ChEBI" id="CHEBI:597326"/>
    </ligand>
</feature>
<dbReference type="InterPro" id="IPR015422">
    <property type="entry name" value="PyrdxlP-dep_Trfase_small"/>
</dbReference>
<accession>A0A093V7I0</accession>
<dbReference type="eggNOG" id="KOG3846">
    <property type="taxonomic scope" value="Eukaryota"/>
</dbReference>
<comment type="function">
    <text evidence="5 6">Catalyzes the cleavage of L-kynurenine (L-Kyn) and L-3-hydroxykynurenine (L-3OHKyn) into anthranilic acid (AA) and 3-hydroxyanthranilic acid (3-OHAA), respectively.</text>
</comment>
<dbReference type="Pfam" id="PF22580">
    <property type="entry name" value="KYNU_C"/>
    <property type="match status" value="1"/>
</dbReference>
<dbReference type="GO" id="GO:0030429">
    <property type="term" value="F:kynureninase activity"/>
    <property type="evidence" value="ECO:0007669"/>
    <property type="project" value="UniProtKB-UniRule"/>
</dbReference>
<feature type="binding site" evidence="5">
    <location>
        <position position="354"/>
    </location>
    <ligand>
        <name>pyridoxal 5'-phosphate</name>
        <dbReference type="ChEBI" id="CHEBI:597326"/>
    </ligand>
</feature>
<dbReference type="AlphaFoldDB" id="A0A093V7I0"/>
<dbReference type="NCBIfam" id="TIGR01814">
    <property type="entry name" value="kynureninase"/>
    <property type="match status" value="1"/>
</dbReference>